<dbReference type="Pfam" id="PF08449">
    <property type="entry name" value="UAA"/>
    <property type="match status" value="1"/>
</dbReference>
<evidence type="ECO:0000256" key="3">
    <source>
        <dbReference type="ARBA" id="ARBA00022597"/>
    </source>
</evidence>
<feature type="transmembrane region" description="Helical" evidence="8">
    <location>
        <begin position="126"/>
        <end position="144"/>
    </location>
</feature>
<feature type="transmembrane region" description="Helical" evidence="8">
    <location>
        <begin position="251"/>
        <end position="270"/>
    </location>
</feature>
<keyword evidence="10" id="KW-1185">Reference proteome</keyword>
<evidence type="ECO:0008006" key="11">
    <source>
        <dbReference type="Google" id="ProtNLM"/>
    </source>
</evidence>
<feature type="region of interest" description="Disordered" evidence="7">
    <location>
        <begin position="13"/>
        <end position="35"/>
    </location>
</feature>
<feature type="transmembrane region" description="Helical" evidence="8">
    <location>
        <begin position="218"/>
        <end position="239"/>
    </location>
</feature>
<dbReference type="Proteomes" id="UP000606974">
    <property type="component" value="Unassembled WGS sequence"/>
</dbReference>
<dbReference type="GO" id="GO:0005462">
    <property type="term" value="F:UDP-N-acetylglucosamine transmembrane transporter activity"/>
    <property type="evidence" value="ECO:0007669"/>
    <property type="project" value="TreeGrafter"/>
</dbReference>
<organism evidence="9 10">
    <name type="scientific">Endocarpon pusillum</name>
    <dbReference type="NCBI Taxonomy" id="364733"/>
    <lineage>
        <taxon>Eukaryota</taxon>
        <taxon>Fungi</taxon>
        <taxon>Dikarya</taxon>
        <taxon>Ascomycota</taxon>
        <taxon>Pezizomycotina</taxon>
        <taxon>Eurotiomycetes</taxon>
        <taxon>Chaetothyriomycetidae</taxon>
        <taxon>Verrucariales</taxon>
        <taxon>Verrucariaceae</taxon>
        <taxon>Endocarpon</taxon>
    </lineage>
</organism>
<evidence type="ECO:0000256" key="1">
    <source>
        <dbReference type="ARBA" id="ARBA00004127"/>
    </source>
</evidence>
<feature type="transmembrane region" description="Helical" evidence="8">
    <location>
        <begin position="309"/>
        <end position="327"/>
    </location>
</feature>
<dbReference type="NCBIfam" id="TIGR00803">
    <property type="entry name" value="nst"/>
    <property type="match status" value="1"/>
</dbReference>
<evidence type="ECO:0000256" key="2">
    <source>
        <dbReference type="ARBA" id="ARBA00022448"/>
    </source>
</evidence>
<comment type="caution">
    <text evidence="9">The sequence shown here is derived from an EMBL/GenBank/DDBJ whole genome shotgun (WGS) entry which is preliminary data.</text>
</comment>
<evidence type="ECO:0000256" key="6">
    <source>
        <dbReference type="ARBA" id="ARBA00023136"/>
    </source>
</evidence>
<keyword evidence="4 8" id="KW-0812">Transmembrane</keyword>
<name>A0A8H7AFV1_9EURO</name>
<keyword evidence="5 8" id="KW-1133">Transmembrane helix</keyword>
<feature type="transmembrane region" description="Helical" evidence="8">
    <location>
        <begin position="150"/>
        <end position="170"/>
    </location>
</feature>
<dbReference type="GO" id="GO:0000139">
    <property type="term" value="C:Golgi membrane"/>
    <property type="evidence" value="ECO:0007669"/>
    <property type="project" value="TreeGrafter"/>
</dbReference>
<keyword evidence="6 8" id="KW-0472">Membrane</keyword>
<feature type="compositionally biased region" description="Basic and acidic residues" evidence="7">
    <location>
        <begin position="18"/>
        <end position="30"/>
    </location>
</feature>
<dbReference type="PANTHER" id="PTHR10778">
    <property type="entry name" value="SOLUTE CARRIER FAMILY 35 MEMBER B"/>
    <property type="match status" value="1"/>
</dbReference>
<keyword evidence="3" id="KW-0762">Sugar transport</keyword>
<evidence type="ECO:0000256" key="5">
    <source>
        <dbReference type="ARBA" id="ARBA00022989"/>
    </source>
</evidence>
<evidence type="ECO:0000256" key="7">
    <source>
        <dbReference type="SAM" id="MobiDB-lite"/>
    </source>
</evidence>
<evidence type="ECO:0000256" key="8">
    <source>
        <dbReference type="SAM" id="Phobius"/>
    </source>
</evidence>
<evidence type="ECO:0000256" key="4">
    <source>
        <dbReference type="ARBA" id="ARBA00022692"/>
    </source>
</evidence>
<gene>
    <name evidence="9" type="ORF">GJ744_009329</name>
</gene>
<feature type="transmembrane region" description="Helical" evidence="8">
    <location>
        <begin position="365"/>
        <end position="385"/>
    </location>
</feature>
<dbReference type="OrthoDB" id="999962at2759"/>
<evidence type="ECO:0000313" key="9">
    <source>
        <dbReference type="EMBL" id="KAF7508338.1"/>
    </source>
</evidence>
<sequence length="402" mass="44315">MAPSSDCTIIDRANGSVEENRSKSEDKMDGVVEPSEAPKSSAYAVAHVTMPEWMNIIAMISLIFGGCCANAFALEAIVKEAPGSGTLITCTQFFLASLFNLRRHVDISRGIRHLYLKPRAIPLQRWLLYTVMFLTINMLNNKAFDYKISIPLHIILRSAGPVFTMAVGYLSGKRYSILQVVAVTFLFLGVVQAAVADAASKGAQISFVQSGTTSQSDFFVGFGILYLAMLCSAIMGVYTDRTYAKYGRDHWRENLFYSHTLSLPFFMLYWPDLMTQSQTLLSSPSMTNFVAAQHQVLVPDMFHQLLARTPVQLVLLLMNGMTQYLCIRGVNLLSARSSSLTVTIVLNVRKLISLILSIWLFGNSLAPGVVFGAFLVFIGGGLYAVPAQRAGSKPKHHAKKEL</sequence>
<accession>A0A8H7AFV1</accession>
<dbReference type="EMBL" id="JAACFV010000055">
    <property type="protein sequence ID" value="KAF7508338.1"/>
    <property type="molecule type" value="Genomic_DNA"/>
</dbReference>
<dbReference type="InterPro" id="IPR013657">
    <property type="entry name" value="SCL35B1-4/HUT1"/>
</dbReference>
<keyword evidence="2" id="KW-0813">Transport</keyword>
<dbReference type="PANTHER" id="PTHR10778:SF4">
    <property type="entry name" value="NUCLEOTIDE SUGAR TRANSPORTER SLC35B4"/>
    <property type="match status" value="1"/>
</dbReference>
<feature type="transmembrane region" description="Helical" evidence="8">
    <location>
        <begin position="84"/>
        <end position="105"/>
    </location>
</feature>
<feature type="transmembrane region" description="Helical" evidence="8">
    <location>
        <begin position="177"/>
        <end position="198"/>
    </location>
</feature>
<feature type="transmembrane region" description="Helical" evidence="8">
    <location>
        <begin position="339"/>
        <end position="359"/>
    </location>
</feature>
<proteinExistence type="predicted"/>
<reference evidence="9" key="1">
    <citation type="submission" date="2020-02" db="EMBL/GenBank/DDBJ databases">
        <authorList>
            <person name="Palmer J.M."/>
        </authorList>
    </citation>
    <scope>NUCLEOTIDE SEQUENCE</scope>
    <source>
        <strain evidence="9">EPUS1.4</strain>
        <tissue evidence="9">Thallus</tissue>
    </source>
</reference>
<evidence type="ECO:0000313" key="10">
    <source>
        <dbReference type="Proteomes" id="UP000606974"/>
    </source>
</evidence>
<dbReference type="GO" id="GO:0005789">
    <property type="term" value="C:endoplasmic reticulum membrane"/>
    <property type="evidence" value="ECO:0007669"/>
    <property type="project" value="TreeGrafter"/>
</dbReference>
<dbReference type="AlphaFoldDB" id="A0A8H7AFV1"/>
<comment type="subcellular location">
    <subcellularLocation>
        <location evidence="1">Endomembrane system</location>
        <topology evidence="1">Multi-pass membrane protein</topology>
    </subcellularLocation>
</comment>
<protein>
    <recommendedName>
        <fullName evidence="11">UAA transporter</fullName>
    </recommendedName>
</protein>
<feature type="transmembrane region" description="Helical" evidence="8">
    <location>
        <begin position="56"/>
        <end position="78"/>
    </location>
</feature>
<dbReference type="GO" id="GO:0005464">
    <property type="term" value="F:UDP-xylose transmembrane transporter activity"/>
    <property type="evidence" value="ECO:0007669"/>
    <property type="project" value="TreeGrafter"/>
</dbReference>